<feature type="domain" description="ParB-like N-terminal" evidence="1">
    <location>
        <begin position="47"/>
        <end position="134"/>
    </location>
</feature>
<proteinExistence type="predicted"/>
<dbReference type="SUPFAM" id="SSF110849">
    <property type="entry name" value="ParB/Sulfiredoxin"/>
    <property type="match status" value="1"/>
</dbReference>
<dbReference type="InterPro" id="IPR003115">
    <property type="entry name" value="ParB_N"/>
</dbReference>
<keyword evidence="3" id="KW-1185">Reference proteome</keyword>
<reference evidence="2 3" key="1">
    <citation type="submission" date="2022-08" db="EMBL/GenBank/DDBJ databases">
        <title>Bacterial and archaeal communities from various locations to study Microbial Dark Matter (Phase II).</title>
        <authorList>
            <person name="Stepanauskas R."/>
        </authorList>
    </citation>
    <scope>NUCLEOTIDE SEQUENCE [LARGE SCALE GENOMIC DNA]</scope>
    <source>
        <strain evidence="2 3">PD1</strain>
    </source>
</reference>
<dbReference type="Pfam" id="PF02195">
    <property type="entry name" value="ParB_N"/>
    <property type="match status" value="1"/>
</dbReference>
<name>A0ABT2EJ24_9BACT</name>
<protein>
    <submittedName>
        <fullName evidence="2">ParB family chromosome partitioning protein</fullName>
    </submittedName>
</protein>
<evidence type="ECO:0000259" key="1">
    <source>
        <dbReference type="SMART" id="SM00470"/>
    </source>
</evidence>
<comment type="caution">
    <text evidence="2">The sequence shown here is derived from an EMBL/GenBank/DDBJ whole genome shotgun (WGS) entry which is preliminary data.</text>
</comment>
<dbReference type="EMBL" id="JANUCP010000001">
    <property type="protein sequence ID" value="MCS3917835.1"/>
    <property type="molecule type" value="Genomic_DNA"/>
</dbReference>
<evidence type="ECO:0000313" key="2">
    <source>
        <dbReference type="EMBL" id="MCS3917835.1"/>
    </source>
</evidence>
<dbReference type="InterPro" id="IPR036086">
    <property type="entry name" value="ParB/Sulfiredoxin_sf"/>
</dbReference>
<sequence length="300" mass="34417">MPNWCVYPPEDIVPDEVELLATQIEEDGGKVLAIYREPYGNNWQIFALLPLMKVQPTPFQRDLSPQHVDRLQEVIGELGRFLDPIVVIRAPNGEYWTPNGNHRREAMVRLGRGMISAIVVPDPKVAYQILALNTEKAHNLKEKALEVIRMYRGLLSEDGSIRETDFAFHFEEAYYITLGLIYERRERFSGSAYVPILRKVDTFLSEPLPVALKERERRAELLESVDALVEPIVHSLRERGFNHPFLKQAVVSKVNPIKRKRIVDISYDEALNRMKRALEKLDPTTITPEDLAAAMAEEAF</sequence>
<accession>A0ABT2EJ24</accession>
<dbReference type="Gene3D" id="3.90.1530.10">
    <property type="entry name" value="Conserved hypothetical protein from pyrococcus furiosus pfu- 392566-001, ParB domain"/>
    <property type="match status" value="1"/>
</dbReference>
<dbReference type="Proteomes" id="UP001204798">
    <property type="component" value="Unassembled WGS sequence"/>
</dbReference>
<dbReference type="RefSeq" id="WP_259092420.1">
    <property type="nucleotide sequence ID" value="NZ_CP130454.1"/>
</dbReference>
<gene>
    <name evidence="2" type="ORF">M2350_000232</name>
</gene>
<dbReference type="SMART" id="SM00470">
    <property type="entry name" value="ParB"/>
    <property type="match status" value="1"/>
</dbReference>
<organism evidence="2 3">
    <name type="scientific">Candidatus Fervidibacter sacchari</name>
    <dbReference type="NCBI Taxonomy" id="1448929"/>
    <lineage>
        <taxon>Bacteria</taxon>
        <taxon>Candidatus Fervidibacterota</taxon>
        <taxon>Candidatus Fervidibacter</taxon>
    </lineage>
</organism>
<evidence type="ECO:0000313" key="3">
    <source>
        <dbReference type="Proteomes" id="UP001204798"/>
    </source>
</evidence>